<evidence type="ECO:0000256" key="3">
    <source>
        <dbReference type="ARBA" id="ARBA00022989"/>
    </source>
</evidence>
<evidence type="ECO:0000256" key="4">
    <source>
        <dbReference type="ARBA" id="ARBA00023136"/>
    </source>
</evidence>
<comment type="similarity">
    <text evidence="5">Belongs to the SAT4 family.</text>
</comment>
<dbReference type="PANTHER" id="PTHR33048:SF96">
    <property type="entry name" value="INTEGRAL MEMBRANE PROTEIN"/>
    <property type="match status" value="1"/>
</dbReference>
<accession>A0A5N5D020</accession>
<feature type="region of interest" description="Disordered" evidence="6">
    <location>
        <begin position="165"/>
        <end position="186"/>
    </location>
</feature>
<name>A0A5N5D020_9PEZI</name>
<evidence type="ECO:0000256" key="1">
    <source>
        <dbReference type="ARBA" id="ARBA00004141"/>
    </source>
</evidence>
<sequence>MKHDKGRSTTGIQANRNTSNSASTATLVRLRYLFSYNDPSDYLYNIANIAIWSIIESGIGLIAGSLPALRPLLKYVPFLGGESAGSGDRTKSTGVKASTGGLTFRRGRHSRHKLDVLNPNPGGGGLTTCEAGKRNWEELSDAESQKYILKESHVAVTHTAVADIEAGENGGSSQEAGCFDESRFNK</sequence>
<dbReference type="PANTHER" id="PTHR33048">
    <property type="entry name" value="PTH11-LIKE INTEGRAL MEMBRANE PROTEIN (AFU_ORTHOLOGUE AFUA_5G11245)"/>
    <property type="match status" value="1"/>
</dbReference>
<dbReference type="EMBL" id="VCHE01000123">
    <property type="protein sequence ID" value="KAB2570774.1"/>
    <property type="molecule type" value="Genomic_DNA"/>
</dbReference>
<evidence type="ECO:0000256" key="2">
    <source>
        <dbReference type="ARBA" id="ARBA00022692"/>
    </source>
</evidence>
<evidence type="ECO:0000313" key="9">
    <source>
        <dbReference type="EMBL" id="KAB2570774.1"/>
    </source>
</evidence>
<proteinExistence type="inferred from homology"/>
<dbReference type="InterPro" id="IPR049326">
    <property type="entry name" value="Rhodopsin_dom_fungi"/>
</dbReference>
<dbReference type="InterPro" id="IPR052337">
    <property type="entry name" value="SAT4-like"/>
</dbReference>
<comment type="subcellular location">
    <subcellularLocation>
        <location evidence="1">Membrane</location>
        <topology evidence="1">Multi-pass membrane protein</topology>
    </subcellularLocation>
</comment>
<keyword evidence="10" id="KW-1185">Reference proteome</keyword>
<dbReference type="Proteomes" id="UP000325902">
    <property type="component" value="Unassembled WGS sequence"/>
</dbReference>
<keyword evidence="3 7" id="KW-1133">Transmembrane helix</keyword>
<organism evidence="9 10">
    <name type="scientific">Lasiodiplodia theobromae</name>
    <dbReference type="NCBI Taxonomy" id="45133"/>
    <lineage>
        <taxon>Eukaryota</taxon>
        <taxon>Fungi</taxon>
        <taxon>Dikarya</taxon>
        <taxon>Ascomycota</taxon>
        <taxon>Pezizomycotina</taxon>
        <taxon>Dothideomycetes</taxon>
        <taxon>Dothideomycetes incertae sedis</taxon>
        <taxon>Botryosphaeriales</taxon>
        <taxon>Botryosphaeriaceae</taxon>
        <taxon>Lasiodiplodia</taxon>
    </lineage>
</organism>
<keyword evidence="2 7" id="KW-0812">Transmembrane</keyword>
<gene>
    <name evidence="9" type="ORF">DBV05_g10559</name>
</gene>
<feature type="domain" description="Rhodopsin" evidence="8">
    <location>
        <begin position="25"/>
        <end position="74"/>
    </location>
</feature>
<evidence type="ECO:0000256" key="5">
    <source>
        <dbReference type="ARBA" id="ARBA00038359"/>
    </source>
</evidence>
<protein>
    <recommendedName>
        <fullName evidence="8">Rhodopsin domain-containing protein</fullName>
    </recommendedName>
</protein>
<evidence type="ECO:0000256" key="6">
    <source>
        <dbReference type="SAM" id="MobiDB-lite"/>
    </source>
</evidence>
<comment type="caution">
    <text evidence="9">The sequence shown here is derived from an EMBL/GenBank/DDBJ whole genome shotgun (WGS) entry which is preliminary data.</text>
</comment>
<dbReference type="AlphaFoldDB" id="A0A5N5D020"/>
<dbReference type="OrthoDB" id="3897607at2759"/>
<dbReference type="Pfam" id="PF20684">
    <property type="entry name" value="Fung_rhodopsin"/>
    <property type="match status" value="1"/>
</dbReference>
<evidence type="ECO:0000256" key="7">
    <source>
        <dbReference type="SAM" id="Phobius"/>
    </source>
</evidence>
<keyword evidence="4 7" id="KW-0472">Membrane</keyword>
<evidence type="ECO:0000313" key="10">
    <source>
        <dbReference type="Proteomes" id="UP000325902"/>
    </source>
</evidence>
<evidence type="ECO:0000259" key="8">
    <source>
        <dbReference type="Pfam" id="PF20684"/>
    </source>
</evidence>
<reference evidence="9 10" key="1">
    <citation type="journal article" date="2019" name="Sci. Rep.">
        <title>A multi-omics analysis of the grapevine pathogen Lasiodiplodia theobromae reveals that temperature affects the expression of virulence- and pathogenicity-related genes.</title>
        <authorList>
            <person name="Felix C."/>
            <person name="Meneses R."/>
            <person name="Goncalves M.F.M."/>
            <person name="Tilleman L."/>
            <person name="Duarte A.S."/>
            <person name="Jorrin-Novo J.V."/>
            <person name="Van de Peer Y."/>
            <person name="Deforce D."/>
            <person name="Van Nieuwerburgh F."/>
            <person name="Esteves A.C."/>
            <person name="Alves A."/>
        </authorList>
    </citation>
    <scope>NUCLEOTIDE SEQUENCE [LARGE SCALE GENOMIC DNA]</scope>
    <source>
        <strain evidence="9 10">LA-SOL3</strain>
    </source>
</reference>
<dbReference type="GO" id="GO:0016020">
    <property type="term" value="C:membrane"/>
    <property type="evidence" value="ECO:0007669"/>
    <property type="project" value="UniProtKB-SubCell"/>
</dbReference>
<feature type="transmembrane region" description="Helical" evidence="7">
    <location>
        <begin position="42"/>
        <end position="64"/>
    </location>
</feature>